<evidence type="ECO:0000259" key="9">
    <source>
        <dbReference type="Pfam" id="PF12890"/>
    </source>
</evidence>
<proteinExistence type="inferred from homology"/>
<comment type="function">
    <text evidence="1 7">Catalyzes the reversible cyclization of carbamoyl aspartate to dihydroorotate.</text>
</comment>
<dbReference type="PROSITE" id="PS00483">
    <property type="entry name" value="DIHYDROOROTASE_2"/>
    <property type="match status" value="1"/>
</dbReference>
<evidence type="ECO:0000256" key="3">
    <source>
        <dbReference type="ARBA" id="ARBA00022723"/>
    </source>
</evidence>
<dbReference type="PANTHER" id="PTHR43668:SF2">
    <property type="entry name" value="ALLANTOINASE"/>
    <property type="match status" value="1"/>
</dbReference>
<dbReference type="GO" id="GO:0004038">
    <property type="term" value="F:allantoinase activity"/>
    <property type="evidence" value="ECO:0007669"/>
    <property type="project" value="TreeGrafter"/>
</dbReference>
<evidence type="ECO:0000313" key="10">
    <source>
        <dbReference type="EMBL" id="KAB3530556.1"/>
    </source>
</evidence>
<dbReference type="CDD" id="cd01317">
    <property type="entry name" value="DHOase_IIa"/>
    <property type="match status" value="1"/>
</dbReference>
<organism evidence="10 11">
    <name type="scientific">Alkaliphilus serpentinus</name>
    <dbReference type="NCBI Taxonomy" id="1482731"/>
    <lineage>
        <taxon>Bacteria</taxon>
        <taxon>Bacillati</taxon>
        <taxon>Bacillota</taxon>
        <taxon>Clostridia</taxon>
        <taxon>Peptostreptococcales</taxon>
        <taxon>Natronincolaceae</taxon>
        <taxon>Alkaliphilus</taxon>
    </lineage>
</organism>
<dbReference type="InterPro" id="IPR032466">
    <property type="entry name" value="Metal_Hydrolase"/>
</dbReference>
<dbReference type="Gene3D" id="2.30.40.10">
    <property type="entry name" value="Urease, subunit C, domain 1"/>
    <property type="match status" value="1"/>
</dbReference>
<feature type="binding site" evidence="7">
    <location>
        <position position="279"/>
    </location>
    <ligand>
        <name>substrate</name>
    </ligand>
</feature>
<comment type="caution">
    <text evidence="10">The sequence shown here is derived from an EMBL/GenBank/DDBJ whole genome shotgun (WGS) entry which is preliminary data.</text>
</comment>
<sequence length="440" mass="48422">MKLLIENGRLINPATATDEVLNLLVEEGKIKKISKTKIIEEAEKYIDADGCWVVPGLIDLHVHFREPGFTHKETIFTGSLSGVMGGFTTVCAMPNTKPAIDSPQRVQELLAKRQEAGVIKILPIGSITKSQAGEELVDILALKKAGICGISEDGKTVMEEKLMKWAMDRAKEENLPILVHCENHKLVAGGVMNKGKLAETLGLEGIPPEAEDSITKRDIQLAQQVGARLHICHVSTKGAVDLIRMAKIKGTKVTAEVCPHHFTLTEETVGHGDPNAKMNPPLRGKEDVEAILEGLKDNTIEMIATDHAPHHEDEKALGFKDAPFGIVGLETALSLSITELVQKGTLTPLQLIEKLSYNPARLLGLETGDLSEGKTADITIIDPRMEYTIDKEKFYSKGKNTPFHGRRVKGRVMYTIVDGRIVVDKGRLIPELEEKYKEYR</sequence>
<protein>
    <recommendedName>
        <fullName evidence="7">Dihydroorotase</fullName>
        <shortName evidence="7">DHOase</shortName>
        <ecNumber evidence="7">3.5.2.3</ecNumber>
    </recommendedName>
</protein>
<keyword evidence="11" id="KW-1185">Reference proteome</keyword>
<comment type="similarity">
    <text evidence="2 7">Belongs to the metallo-dependent hydrolases superfamily. DHOase family. Class I DHOase subfamily.</text>
</comment>
<keyword evidence="5 7" id="KW-0862">Zinc</keyword>
<dbReference type="AlphaFoldDB" id="A0A833HPD4"/>
<feature type="binding site" evidence="7">
    <location>
        <position position="95"/>
    </location>
    <ligand>
        <name>substrate</name>
    </ligand>
</feature>
<keyword evidence="3 7" id="KW-0479">Metal-binding</keyword>
<evidence type="ECO:0000313" key="11">
    <source>
        <dbReference type="Proteomes" id="UP000465601"/>
    </source>
</evidence>
<evidence type="ECO:0000256" key="5">
    <source>
        <dbReference type="ARBA" id="ARBA00022833"/>
    </source>
</evidence>
<dbReference type="RefSeq" id="WP_151865629.1">
    <property type="nucleotide sequence ID" value="NZ_WBZB01000017.1"/>
</dbReference>
<dbReference type="UniPathway" id="UPA00070">
    <property type="reaction ID" value="UER00117"/>
</dbReference>
<dbReference type="Pfam" id="PF12890">
    <property type="entry name" value="DHOase"/>
    <property type="match status" value="1"/>
</dbReference>
<dbReference type="NCBIfam" id="TIGR00857">
    <property type="entry name" value="pyrC_multi"/>
    <property type="match status" value="1"/>
</dbReference>
<dbReference type="HAMAP" id="MF_00220_B">
    <property type="entry name" value="PyrC_classI_B"/>
    <property type="match status" value="1"/>
</dbReference>
<dbReference type="EC" id="3.5.2.3" evidence="7"/>
<name>A0A833HPD4_9FIRM</name>
<keyword evidence="4 7" id="KW-0378">Hydrolase</keyword>
<dbReference type="InterPro" id="IPR024403">
    <property type="entry name" value="DHOase_cat"/>
</dbReference>
<feature type="binding site" evidence="7">
    <location>
        <position position="153"/>
    </location>
    <ligand>
        <name>Zn(2+)</name>
        <dbReference type="ChEBI" id="CHEBI:29105"/>
        <label>2</label>
    </ligand>
</feature>
<feature type="binding site" evidence="7">
    <location>
        <position position="61"/>
    </location>
    <ligand>
        <name>Zn(2+)</name>
        <dbReference type="ChEBI" id="CHEBI:29105"/>
        <label>1</label>
    </ligand>
</feature>
<feature type="binding site" evidence="7">
    <location>
        <position position="310"/>
    </location>
    <ligand>
        <name>substrate</name>
    </ligand>
</feature>
<evidence type="ECO:0000259" key="8">
    <source>
        <dbReference type="Pfam" id="PF07969"/>
    </source>
</evidence>
<dbReference type="InterPro" id="IPR011059">
    <property type="entry name" value="Metal-dep_hydrolase_composite"/>
</dbReference>
<feature type="binding site" evidence="7">
    <location>
        <position position="233"/>
    </location>
    <ligand>
        <name>Zn(2+)</name>
        <dbReference type="ChEBI" id="CHEBI:29105"/>
        <label>2</label>
    </ligand>
</feature>
<dbReference type="SUPFAM" id="SSF51338">
    <property type="entry name" value="Composite domain of metallo-dependent hydrolases"/>
    <property type="match status" value="1"/>
</dbReference>
<evidence type="ECO:0000256" key="6">
    <source>
        <dbReference type="ARBA" id="ARBA00022975"/>
    </source>
</evidence>
<dbReference type="InterPro" id="IPR002195">
    <property type="entry name" value="Dihydroorotase_CS"/>
</dbReference>
<dbReference type="InterPro" id="IPR050138">
    <property type="entry name" value="DHOase/Allantoinase_Hydrolase"/>
</dbReference>
<dbReference type="EMBL" id="WBZB01000017">
    <property type="protein sequence ID" value="KAB3530556.1"/>
    <property type="molecule type" value="Genomic_DNA"/>
</dbReference>
<gene>
    <name evidence="7" type="primary">pyrC</name>
    <name evidence="10" type="ORF">F8153_06825</name>
</gene>
<comment type="pathway">
    <text evidence="7">Pyrimidine metabolism; UMP biosynthesis via de novo pathway; (S)-dihydroorotate from bicarbonate: step 3/3.</text>
</comment>
<dbReference type="PANTHER" id="PTHR43668">
    <property type="entry name" value="ALLANTOINASE"/>
    <property type="match status" value="1"/>
</dbReference>
<comment type="catalytic activity">
    <reaction evidence="7">
        <text>(S)-dihydroorotate + H2O = N-carbamoyl-L-aspartate + H(+)</text>
        <dbReference type="Rhea" id="RHEA:24296"/>
        <dbReference type="ChEBI" id="CHEBI:15377"/>
        <dbReference type="ChEBI" id="CHEBI:15378"/>
        <dbReference type="ChEBI" id="CHEBI:30864"/>
        <dbReference type="ChEBI" id="CHEBI:32814"/>
        <dbReference type="EC" id="3.5.2.3"/>
    </reaction>
</comment>
<evidence type="ECO:0000256" key="4">
    <source>
        <dbReference type="ARBA" id="ARBA00022801"/>
    </source>
</evidence>
<dbReference type="InterPro" id="IPR013108">
    <property type="entry name" value="Amidohydro_3"/>
</dbReference>
<dbReference type="SUPFAM" id="SSF51556">
    <property type="entry name" value="Metallo-dependent hydrolases"/>
    <property type="match status" value="1"/>
</dbReference>
<feature type="binding site" evidence="7">
    <location>
        <position position="306"/>
    </location>
    <ligand>
        <name>Zn(2+)</name>
        <dbReference type="ChEBI" id="CHEBI:29105"/>
        <label>1</label>
    </ligand>
</feature>
<dbReference type="InterPro" id="IPR004722">
    <property type="entry name" value="DHOase"/>
</dbReference>
<dbReference type="Gene3D" id="3.20.20.140">
    <property type="entry name" value="Metal-dependent hydrolases"/>
    <property type="match status" value="1"/>
</dbReference>
<dbReference type="PROSITE" id="PS00482">
    <property type="entry name" value="DIHYDROOROTASE_1"/>
    <property type="match status" value="1"/>
</dbReference>
<feature type="domain" description="Dihydroorotase catalytic" evidence="9">
    <location>
        <begin position="53"/>
        <end position="237"/>
    </location>
</feature>
<evidence type="ECO:0000256" key="1">
    <source>
        <dbReference type="ARBA" id="ARBA00002368"/>
    </source>
</evidence>
<keyword evidence="6 7" id="KW-0665">Pyrimidine biosynthesis</keyword>
<comment type="cofactor">
    <cofactor evidence="7">
        <name>Zn(2+)</name>
        <dbReference type="ChEBI" id="CHEBI:29105"/>
    </cofactor>
    <text evidence="7">Binds 2 Zn(2+) ions per subunit.</text>
</comment>
<dbReference type="GO" id="GO:0006145">
    <property type="term" value="P:purine nucleobase catabolic process"/>
    <property type="evidence" value="ECO:0007669"/>
    <property type="project" value="TreeGrafter"/>
</dbReference>
<reference evidence="10 11" key="1">
    <citation type="submission" date="2019-10" db="EMBL/GenBank/DDBJ databases">
        <title>Alkaliphilus serpentinus sp. nov. and Alkaliphilus pronyensis sp. nov., two novel anaerobic alkaliphilic species isolated from the serpentinized-hosted hydrothermal field of the Prony Bay (New Caledonia).</title>
        <authorList>
            <person name="Postec A."/>
        </authorList>
    </citation>
    <scope>NUCLEOTIDE SEQUENCE [LARGE SCALE GENOMIC DNA]</scope>
    <source>
        <strain evidence="10 11">LacT</strain>
    </source>
</reference>
<evidence type="ECO:0000256" key="2">
    <source>
        <dbReference type="ARBA" id="ARBA00010286"/>
    </source>
</evidence>
<dbReference type="GO" id="GO:0008270">
    <property type="term" value="F:zinc ion binding"/>
    <property type="evidence" value="ECO:0007669"/>
    <property type="project" value="UniProtKB-UniRule"/>
</dbReference>
<feature type="binding site" evidence="7">
    <location>
        <position position="180"/>
    </location>
    <ligand>
        <name>Zn(2+)</name>
        <dbReference type="ChEBI" id="CHEBI:29105"/>
        <label>2</label>
    </ligand>
</feature>
<accession>A0A833HPD4</accession>
<feature type="active site" evidence="7">
    <location>
        <position position="306"/>
    </location>
</feature>
<feature type="binding site" evidence="7">
    <location>
        <begin position="63"/>
        <end position="65"/>
    </location>
    <ligand>
        <name>substrate</name>
    </ligand>
</feature>
<dbReference type="GO" id="GO:0044205">
    <property type="term" value="P:'de novo' UMP biosynthetic process"/>
    <property type="evidence" value="ECO:0007669"/>
    <property type="project" value="UniProtKB-UniRule"/>
</dbReference>
<feature type="binding site" evidence="7">
    <location>
        <begin position="324"/>
        <end position="325"/>
    </location>
    <ligand>
        <name>substrate</name>
    </ligand>
</feature>
<dbReference type="OrthoDB" id="9765462at2"/>
<dbReference type="Proteomes" id="UP000465601">
    <property type="component" value="Unassembled WGS sequence"/>
</dbReference>
<feature type="binding site" evidence="7">
    <location>
        <position position="63"/>
    </location>
    <ligand>
        <name>Zn(2+)</name>
        <dbReference type="ChEBI" id="CHEBI:29105"/>
        <label>1</label>
    </ligand>
</feature>
<dbReference type="GO" id="GO:0004151">
    <property type="term" value="F:dihydroorotase activity"/>
    <property type="evidence" value="ECO:0007669"/>
    <property type="project" value="UniProtKB-UniRule"/>
</dbReference>
<dbReference type="Pfam" id="PF07969">
    <property type="entry name" value="Amidohydro_3"/>
    <property type="match status" value="1"/>
</dbReference>
<dbReference type="GO" id="GO:0005737">
    <property type="term" value="C:cytoplasm"/>
    <property type="evidence" value="ECO:0007669"/>
    <property type="project" value="TreeGrafter"/>
</dbReference>
<feature type="binding site" evidence="7">
    <location>
        <position position="153"/>
    </location>
    <ligand>
        <name>Zn(2+)</name>
        <dbReference type="ChEBI" id="CHEBI:29105"/>
        <label>1</label>
    </ligand>
</feature>
<feature type="domain" description="Amidohydrolase 3" evidence="8">
    <location>
        <begin position="344"/>
        <end position="423"/>
    </location>
</feature>
<evidence type="ECO:0000256" key="7">
    <source>
        <dbReference type="HAMAP-Rule" id="MF_00220"/>
    </source>
</evidence>